<comment type="caution">
    <text evidence="1">The sequence shown here is derived from an EMBL/GenBank/DDBJ whole genome shotgun (WGS) entry which is preliminary data.</text>
</comment>
<keyword evidence="2" id="KW-1185">Reference proteome</keyword>
<reference evidence="1 2" key="1">
    <citation type="journal article" date="2020" name="mSystems">
        <title>Defining Genomic and Predicted Metabolic Features of the Acetobacterium Genus.</title>
        <authorList>
            <person name="Ross D.E."/>
            <person name="Marshall C.W."/>
            <person name="Gulliver D."/>
            <person name="May H.D."/>
            <person name="Norman R.S."/>
        </authorList>
    </citation>
    <scope>NUCLEOTIDE SEQUENCE [LARGE SCALE GENOMIC DNA]</scope>
    <source>
        <strain evidence="1 2">DSM 8238</strain>
    </source>
</reference>
<evidence type="ECO:0000313" key="1">
    <source>
        <dbReference type="EMBL" id="MBC3802848.1"/>
    </source>
</evidence>
<organism evidence="1 2">
    <name type="scientific">Acetobacterium fimetarium</name>
    <dbReference type="NCBI Taxonomy" id="52691"/>
    <lineage>
        <taxon>Bacteria</taxon>
        <taxon>Bacillati</taxon>
        <taxon>Bacillota</taxon>
        <taxon>Clostridia</taxon>
        <taxon>Eubacteriales</taxon>
        <taxon>Eubacteriaceae</taxon>
        <taxon>Acetobacterium</taxon>
    </lineage>
</organism>
<evidence type="ECO:0008006" key="3">
    <source>
        <dbReference type="Google" id="ProtNLM"/>
    </source>
</evidence>
<protein>
    <recommendedName>
        <fullName evidence="3">Major membrane immunogen, membrane-anchored lipoprotein</fullName>
    </recommendedName>
</protein>
<dbReference type="RefSeq" id="WP_186840773.1">
    <property type="nucleotide sequence ID" value="NZ_WJBC01000001.1"/>
</dbReference>
<dbReference type="Proteomes" id="UP000603234">
    <property type="component" value="Unassembled WGS sequence"/>
</dbReference>
<dbReference type="EMBL" id="WJBC01000001">
    <property type="protein sequence ID" value="MBC3802848.1"/>
    <property type="molecule type" value="Genomic_DNA"/>
</dbReference>
<proteinExistence type="predicted"/>
<gene>
    <name evidence="1" type="ORF">GH808_00125</name>
</gene>
<name>A0ABR6WQG5_9FIRM</name>
<evidence type="ECO:0000313" key="2">
    <source>
        <dbReference type="Proteomes" id="UP000603234"/>
    </source>
</evidence>
<dbReference type="Gene3D" id="3.90.1010.20">
    <property type="match status" value="1"/>
</dbReference>
<sequence>MITQNKRLLVVAMLFFLMLSLPLLCAGCVKEELVNDPTTGEILPAKNMAPLVDGHYTASTRYYDNRGYAQKLDIVVKNNIIAQAEFSEISRSGADRQTLEGPDKTWEDLSPYTLNSLYFRLYNGLILSQTPDEIDVVSGATQTSERFIKLSEAVVAQGMKGDTEPLVLDTFDTYTVVGQTDPDGFQGNMTAAFNGSKLTSLTYDEIRPEDGKSKRKFTDSANNINYSVLFDTYLHDTITTQSLDAITPENELPPEKVKYMECLRLLKELRLPFSAS</sequence>
<accession>A0ABR6WQG5</accession>